<dbReference type="Proteomes" id="UP000006791">
    <property type="component" value="Chromosome 2"/>
</dbReference>
<dbReference type="AlphaFoldDB" id="G2LLR0"/>
<accession>G2LLR0</accession>
<feature type="signal peptide" evidence="1">
    <location>
        <begin position="1"/>
        <end position="29"/>
    </location>
</feature>
<dbReference type="KEGG" id="ctm:Cabther_B0473"/>
<keyword evidence="1" id="KW-0732">Signal</keyword>
<evidence type="ECO:0000313" key="2">
    <source>
        <dbReference type="EMBL" id="AEP13472.1"/>
    </source>
</evidence>
<proteinExistence type="predicted"/>
<dbReference type="HOGENOM" id="CLU_1376045_0_0_0"/>
<evidence type="ECO:0000256" key="1">
    <source>
        <dbReference type="SAM" id="SignalP"/>
    </source>
</evidence>
<name>G2LLR0_CHLTF</name>
<reference evidence="2 3" key="1">
    <citation type="journal article" date="2012" name="Environ. Microbiol.">
        <title>Complete genome of Candidatus Chloracidobacterium thermophilum, a chlorophyll-based photoheterotroph belonging to the phylum Acidobacteria.</title>
        <authorList>
            <person name="Garcia Costas A.M."/>
            <person name="Liu Z."/>
            <person name="Tomsho L.P."/>
            <person name="Schuster S.C."/>
            <person name="Ward D.M."/>
            <person name="Bryant D.A."/>
        </authorList>
    </citation>
    <scope>NUCLEOTIDE SEQUENCE [LARGE SCALE GENOMIC DNA]</scope>
    <source>
        <strain evidence="2 3">B</strain>
    </source>
</reference>
<dbReference type="STRING" id="981222.Cabther_B0473"/>
<organism evidence="2 3">
    <name type="scientific">Chloracidobacterium thermophilum (strain B)</name>
    <dbReference type="NCBI Taxonomy" id="981222"/>
    <lineage>
        <taxon>Bacteria</taxon>
        <taxon>Pseudomonadati</taxon>
        <taxon>Acidobacteriota</taxon>
        <taxon>Terriglobia</taxon>
        <taxon>Terriglobales</taxon>
        <taxon>Acidobacteriaceae</taxon>
        <taxon>Chloracidobacterium</taxon>
    </lineage>
</organism>
<keyword evidence="3" id="KW-1185">Reference proteome</keyword>
<feature type="chain" id="PRO_5003433264" description="Lipoprotein" evidence="1">
    <location>
        <begin position="30"/>
        <end position="198"/>
    </location>
</feature>
<sequence>MLALSAVCVTPLACVLNCLMGGCMHAAQAQTQPATAHIALFGGGAVATAIPATPDTLLRTPATPRSKHLCCAVRKQNRLPQPVAGASAMPATPASGALAAKAASGQSMLRLETSGLTAGNTAALVGADDACCGCHHAETPDRFTVASLFTFEAPLAATTCLPVRLPVVRRPTASQPPVVVAYQPSRRDTYLRCCVFRI</sequence>
<dbReference type="RefSeq" id="WP_014101210.1">
    <property type="nucleotide sequence ID" value="NC_016025.1"/>
</dbReference>
<protein>
    <recommendedName>
        <fullName evidence="4">Lipoprotein</fullName>
    </recommendedName>
</protein>
<gene>
    <name evidence="2" type="ordered locus">Cabther_B0473</name>
</gene>
<evidence type="ECO:0008006" key="4">
    <source>
        <dbReference type="Google" id="ProtNLM"/>
    </source>
</evidence>
<evidence type="ECO:0000313" key="3">
    <source>
        <dbReference type="Proteomes" id="UP000006791"/>
    </source>
</evidence>
<dbReference type="EMBL" id="CP002515">
    <property type="protein sequence ID" value="AEP13472.1"/>
    <property type="molecule type" value="Genomic_DNA"/>
</dbReference>